<dbReference type="AlphaFoldDB" id="A0A365HDR9"/>
<dbReference type="InterPro" id="IPR011118">
    <property type="entry name" value="Tannase/feruloyl_esterase"/>
</dbReference>
<feature type="chain" id="PRO_5016734798" evidence="8">
    <location>
        <begin position="45"/>
        <end position="472"/>
    </location>
</feature>
<keyword evidence="3" id="KW-0479">Metal-binding</keyword>
<dbReference type="GO" id="GO:0052689">
    <property type="term" value="F:carboxylic ester hydrolase activity"/>
    <property type="evidence" value="ECO:0007669"/>
    <property type="project" value="UniProtKB-KW"/>
</dbReference>
<dbReference type="EMBL" id="QLYX01000001">
    <property type="protein sequence ID" value="RAY17158.1"/>
    <property type="molecule type" value="Genomic_DNA"/>
</dbReference>
<proteinExistence type="inferred from homology"/>
<evidence type="ECO:0000256" key="1">
    <source>
        <dbReference type="ARBA" id="ARBA00006249"/>
    </source>
</evidence>
<comment type="caution">
    <text evidence="9">The sequence shown here is derived from an EMBL/GenBank/DDBJ whole genome shotgun (WGS) entry which is preliminary data.</text>
</comment>
<dbReference type="GO" id="GO:0046872">
    <property type="term" value="F:metal ion binding"/>
    <property type="evidence" value="ECO:0007669"/>
    <property type="project" value="UniProtKB-KW"/>
</dbReference>
<dbReference type="Proteomes" id="UP000251891">
    <property type="component" value="Unassembled WGS sequence"/>
</dbReference>
<dbReference type="SUPFAM" id="SSF53474">
    <property type="entry name" value="alpha/beta-Hydrolases"/>
    <property type="match status" value="1"/>
</dbReference>
<evidence type="ECO:0000256" key="2">
    <source>
        <dbReference type="ARBA" id="ARBA00022487"/>
    </source>
</evidence>
<keyword evidence="6" id="KW-0106">Calcium</keyword>
<protein>
    <submittedName>
        <fullName evidence="9">Tannase/feruloyl esterase family alpha/beta hydrolase</fullName>
    </submittedName>
</protein>
<evidence type="ECO:0000256" key="4">
    <source>
        <dbReference type="ARBA" id="ARBA00022729"/>
    </source>
</evidence>
<keyword evidence="4 8" id="KW-0732">Signal</keyword>
<comment type="similarity">
    <text evidence="1">Belongs to the tannase family.</text>
</comment>
<evidence type="ECO:0000313" key="10">
    <source>
        <dbReference type="Proteomes" id="UP000251891"/>
    </source>
</evidence>
<sequence>MIAGFPEPPPRRGARMPPLRPLLHAATAVAAGAALLGPAAPAHAAGADCGSRPVKVPGAEKQISACLDDLTTAGTVASGHTVQADWAGLQATGTTNPSGVPGLQIDGYFPDTSATNANHGWNHDSQFVIRLPKKWNGGLVVAGTPGNRRQYANDFAISDWALAKGYAYAATDKGNTGLQFYRDGTRPGDAIAEWNHRVTQLTLAAKAVVARRYGRPAARTYAAGISNAGYLVRWQLENRPELYTGGVDWEGTLWRADGPNLLTFLPPVLRNYPAYKATGDPAAHAAITAAGIPAGSEALWPFHDQVYWDLTQRIYREELDPGFDGDLEAGVPYCASGTPRCDADYDYAARPAAVHDAVRKISLTGRIGRPMITLQGTLDALLPISRTGDAYTALVNGQGRDRLHRYYRLAGGTHTDGLYDANPDLVRPILPCFRTAFTALEGWTTAGRTPPPDATLPKPAGVDLRETCSLTG</sequence>
<evidence type="ECO:0000256" key="3">
    <source>
        <dbReference type="ARBA" id="ARBA00022723"/>
    </source>
</evidence>
<feature type="signal peptide" evidence="8">
    <location>
        <begin position="1"/>
        <end position="44"/>
    </location>
</feature>
<reference evidence="9 10" key="1">
    <citation type="submission" date="2018-06" db="EMBL/GenBank/DDBJ databases">
        <title>Actinomadura craniellae sp. nov. isolated from marine sponge Craniella sp.</title>
        <authorList>
            <person name="Li L."/>
            <person name="Xu Q.H."/>
            <person name="Lin H.W."/>
            <person name="Lu Y.H."/>
        </authorList>
    </citation>
    <scope>NUCLEOTIDE SEQUENCE [LARGE SCALE GENOMIC DNA]</scope>
    <source>
        <strain evidence="9 10">LHW63021</strain>
    </source>
</reference>
<dbReference type="OrthoDB" id="189734at2"/>
<keyword evidence="5 9" id="KW-0378">Hydrolase</keyword>
<name>A0A365HDR9_9ACTN</name>
<evidence type="ECO:0000256" key="8">
    <source>
        <dbReference type="SAM" id="SignalP"/>
    </source>
</evidence>
<accession>A0A365HDR9</accession>
<evidence type="ECO:0000256" key="6">
    <source>
        <dbReference type="ARBA" id="ARBA00022837"/>
    </source>
</evidence>
<keyword evidence="2" id="KW-0719">Serine esterase</keyword>
<keyword evidence="7" id="KW-1015">Disulfide bond</keyword>
<dbReference type="Gene3D" id="3.40.50.1820">
    <property type="entry name" value="alpha/beta hydrolase"/>
    <property type="match status" value="1"/>
</dbReference>
<dbReference type="Pfam" id="PF07519">
    <property type="entry name" value="Tannase"/>
    <property type="match status" value="1"/>
</dbReference>
<evidence type="ECO:0000313" key="9">
    <source>
        <dbReference type="EMBL" id="RAY17158.1"/>
    </source>
</evidence>
<evidence type="ECO:0000256" key="5">
    <source>
        <dbReference type="ARBA" id="ARBA00022801"/>
    </source>
</evidence>
<gene>
    <name evidence="9" type="ORF">DPM19_03115</name>
</gene>
<keyword evidence="10" id="KW-1185">Reference proteome</keyword>
<evidence type="ECO:0000256" key="7">
    <source>
        <dbReference type="ARBA" id="ARBA00023157"/>
    </source>
</evidence>
<organism evidence="9 10">
    <name type="scientific">Actinomadura craniellae</name>
    <dbReference type="NCBI Taxonomy" id="2231787"/>
    <lineage>
        <taxon>Bacteria</taxon>
        <taxon>Bacillati</taxon>
        <taxon>Actinomycetota</taxon>
        <taxon>Actinomycetes</taxon>
        <taxon>Streptosporangiales</taxon>
        <taxon>Thermomonosporaceae</taxon>
        <taxon>Actinomadura</taxon>
    </lineage>
</organism>
<dbReference type="InterPro" id="IPR029058">
    <property type="entry name" value="AB_hydrolase_fold"/>
</dbReference>